<keyword evidence="4 7" id="KW-0808">Transferase</keyword>
<evidence type="ECO:0000256" key="1">
    <source>
        <dbReference type="ARBA" id="ARBA00001282"/>
    </source>
</evidence>
<dbReference type="EC" id="2.7.7.60" evidence="7"/>
<evidence type="ECO:0000313" key="9">
    <source>
        <dbReference type="Proteomes" id="UP000226525"/>
    </source>
</evidence>
<evidence type="ECO:0000256" key="3">
    <source>
        <dbReference type="ARBA" id="ARBA00009789"/>
    </source>
</evidence>
<comment type="catalytic activity">
    <reaction evidence="1 7">
        <text>2-C-methyl-D-erythritol 4-phosphate + CTP + H(+) = 4-CDP-2-C-methyl-D-erythritol + diphosphate</text>
        <dbReference type="Rhea" id="RHEA:13429"/>
        <dbReference type="ChEBI" id="CHEBI:15378"/>
        <dbReference type="ChEBI" id="CHEBI:33019"/>
        <dbReference type="ChEBI" id="CHEBI:37563"/>
        <dbReference type="ChEBI" id="CHEBI:57823"/>
        <dbReference type="ChEBI" id="CHEBI:58262"/>
        <dbReference type="EC" id="2.7.7.60"/>
    </reaction>
</comment>
<evidence type="ECO:0000256" key="4">
    <source>
        <dbReference type="ARBA" id="ARBA00022679"/>
    </source>
</evidence>
<dbReference type="CDD" id="cd02516">
    <property type="entry name" value="CDP-ME_synthetase"/>
    <property type="match status" value="1"/>
</dbReference>
<gene>
    <name evidence="7 8" type="primary">ispD</name>
    <name evidence="8" type="ORF">CMN54_10150</name>
</gene>
<dbReference type="GO" id="GO:0019288">
    <property type="term" value="P:isopentenyl diphosphate biosynthetic process, methylerythritol 4-phosphate pathway"/>
    <property type="evidence" value="ECO:0007669"/>
    <property type="project" value="UniProtKB-UniRule"/>
</dbReference>
<feature type="site" description="Transition state stabilizer" evidence="7">
    <location>
        <position position="23"/>
    </location>
</feature>
<dbReference type="AlphaFoldDB" id="A0A2D6YKQ5"/>
<dbReference type="NCBIfam" id="TIGR00453">
    <property type="entry name" value="ispD"/>
    <property type="match status" value="1"/>
</dbReference>
<sequence>MTPVAAILPAAGQGRRMGASQNKLFLPLNDSSVIEETLRKVISHPQICHIYLVYNQEDHELLKSLRSLPDLTLVLGGERRQDSVAAALAQIQTDRLVEKVIVHDAARPLCSTDLISRVIRALEHYPAVIPVIPLKDTIRKIIGDQVKLVNRQDYVSTQTPQGFHLSSYWQATLQSQQEDWDVTDDASLLEKTGIPVHLIPGEETNLKITTPLDLEFARFLSNHSFNQ</sequence>
<keyword evidence="6 7" id="KW-0414">Isoprene biosynthesis</keyword>
<dbReference type="InterPro" id="IPR050088">
    <property type="entry name" value="IspD/TarI_cytidylyltransf_bact"/>
</dbReference>
<evidence type="ECO:0000256" key="5">
    <source>
        <dbReference type="ARBA" id="ARBA00022695"/>
    </source>
</evidence>
<evidence type="ECO:0000256" key="2">
    <source>
        <dbReference type="ARBA" id="ARBA00004787"/>
    </source>
</evidence>
<dbReference type="FunFam" id="3.90.550.10:FF:000003">
    <property type="entry name" value="2-C-methyl-D-erythritol 4-phosphate cytidylyltransferase"/>
    <property type="match status" value="1"/>
</dbReference>
<evidence type="ECO:0000256" key="7">
    <source>
        <dbReference type="HAMAP-Rule" id="MF_00108"/>
    </source>
</evidence>
<dbReference type="HAMAP" id="MF_00108">
    <property type="entry name" value="IspD"/>
    <property type="match status" value="1"/>
</dbReference>
<dbReference type="Pfam" id="PF01128">
    <property type="entry name" value="IspD"/>
    <property type="match status" value="1"/>
</dbReference>
<protein>
    <recommendedName>
        <fullName evidence="7">2-C-methyl-D-erythritol 4-phosphate cytidylyltransferase</fullName>
        <ecNumber evidence="7">2.7.7.60</ecNumber>
    </recommendedName>
    <alternativeName>
        <fullName evidence="7">4-diphosphocytidyl-2C-methyl-D-erythritol synthase</fullName>
    </alternativeName>
    <alternativeName>
        <fullName evidence="7">MEP cytidylyltransferase</fullName>
        <shortName evidence="7">MCT</shortName>
    </alternativeName>
</protein>
<dbReference type="PANTHER" id="PTHR32125:SF4">
    <property type="entry name" value="2-C-METHYL-D-ERYTHRITOL 4-PHOSPHATE CYTIDYLYLTRANSFERASE, CHLOROPLASTIC"/>
    <property type="match status" value="1"/>
</dbReference>
<proteinExistence type="inferred from homology"/>
<dbReference type="EMBL" id="NZEX01000114">
    <property type="protein sequence ID" value="MAH63786.1"/>
    <property type="molecule type" value="Genomic_DNA"/>
</dbReference>
<dbReference type="PANTHER" id="PTHR32125">
    <property type="entry name" value="2-C-METHYL-D-ERYTHRITOL 4-PHOSPHATE CYTIDYLYLTRANSFERASE, CHLOROPLASTIC"/>
    <property type="match status" value="1"/>
</dbReference>
<comment type="pathway">
    <text evidence="2 7">Isoprenoid biosynthesis; isopentenyl diphosphate biosynthesis via DXP pathway; isopentenyl diphosphate from 1-deoxy-D-xylulose 5-phosphate: step 2/6.</text>
</comment>
<evidence type="ECO:0000313" key="8">
    <source>
        <dbReference type="EMBL" id="MAH63786.1"/>
    </source>
</evidence>
<accession>A0A2D6YKQ5</accession>
<evidence type="ECO:0000256" key="6">
    <source>
        <dbReference type="ARBA" id="ARBA00023229"/>
    </source>
</evidence>
<name>A0A2D6YKQ5_9DELT</name>
<comment type="caution">
    <text evidence="8">The sequence shown here is derived from an EMBL/GenBank/DDBJ whole genome shotgun (WGS) entry which is preliminary data.</text>
</comment>
<comment type="function">
    <text evidence="7">Catalyzes the formation of 4-diphosphocytidyl-2-C-methyl-D-erythritol from CTP and 2-C-methyl-D-erythritol 4-phosphate (MEP).</text>
</comment>
<dbReference type="InterPro" id="IPR018294">
    <property type="entry name" value="ISPD_synthase_CS"/>
</dbReference>
<dbReference type="InterPro" id="IPR001228">
    <property type="entry name" value="IspD"/>
</dbReference>
<dbReference type="SUPFAM" id="SSF53448">
    <property type="entry name" value="Nucleotide-diphospho-sugar transferases"/>
    <property type="match status" value="1"/>
</dbReference>
<reference evidence="9" key="1">
    <citation type="submission" date="2017-09" db="EMBL/GenBank/DDBJ databases">
        <title>The Reconstruction of 2,631 Draft Metagenome-Assembled Genomes from the Global Oceans.</title>
        <authorList>
            <person name="Tully B.J."/>
            <person name="Graham E.D."/>
            <person name="Heidelberg J.F."/>
        </authorList>
    </citation>
    <scope>NUCLEOTIDE SEQUENCE [LARGE SCALE GENOMIC DNA]</scope>
</reference>
<organism evidence="8 9">
    <name type="scientific">SAR324 cluster bacterium</name>
    <dbReference type="NCBI Taxonomy" id="2024889"/>
    <lineage>
        <taxon>Bacteria</taxon>
        <taxon>Deltaproteobacteria</taxon>
        <taxon>SAR324 cluster</taxon>
    </lineage>
</organism>
<dbReference type="InterPro" id="IPR029044">
    <property type="entry name" value="Nucleotide-diphossugar_trans"/>
</dbReference>
<dbReference type="Gene3D" id="3.90.550.10">
    <property type="entry name" value="Spore Coat Polysaccharide Biosynthesis Protein SpsA, Chain A"/>
    <property type="match status" value="1"/>
</dbReference>
<dbReference type="PROSITE" id="PS01295">
    <property type="entry name" value="ISPD"/>
    <property type="match status" value="1"/>
</dbReference>
<feature type="site" description="Transition state stabilizer" evidence="7">
    <location>
        <position position="16"/>
    </location>
</feature>
<comment type="similarity">
    <text evidence="3 7">Belongs to the IspD/TarI cytidylyltransferase family. IspD subfamily.</text>
</comment>
<feature type="site" description="Positions MEP for the nucleophilic attack" evidence="7">
    <location>
        <position position="207"/>
    </location>
</feature>
<dbReference type="InterPro" id="IPR034683">
    <property type="entry name" value="IspD/TarI"/>
</dbReference>
<dbReference type="GO" id="GO:0050518">
    <property type="term" value="F:2-C-methyl-D-erythritol 4-phosphate cytidylyltransferase activity"/>
    <property type="evidence" value="ECO:0007669"/>
    <property type="project" value="UniProtKB-UniRule"/>
</dbReference>
<dbReference type="Proteomes" id="UP000226525">
    <property type="component" value="Unassembled WGS sequence"/>
</dbReference>
<dbReference type="UniPathway" id="UPA00056">
    <property type="reaction ID" value="UER00093"/>
</dbReference>
<keyword evidence="5 7" id="KW-0548">Nucleotidyltransferase</keyword>
<feature type="site" description="Positions MEP for the nucleophilic attack" evidence="7">
    <location>
        <position position="151"/>
    </location>
</feature>